<dbReference type="InterPro" id="IPR046867">
    <property type="entry name" value="AldOxase/xan_DH_MoCoBD2"/>
</dbReference>
<dbReference type="Pfam" id="PF01315">
    <property type="entry name" value="Ald_Xan_dh_C"/>
    <property type="match status" value="1"/>
</dbReference>
<dbReference type="SUPFAM" id="SSF54665">
    <property type="entry name" value="CO dehydrogenase molybdoprotein N-domain-like"/>
    <property type="match status" value="1"/>
</dbReference>
<dbReference type="Pfam" id="PF02738">
    <property type="entry name" value="MoCoBD_1"/>
    <property type="match status" value="1"/>
</dbReference>
<feature type="domain" description="Aldehyde oxidase/xanthine dehydrogenase a/b hammerhead" evidence="2">
    <location>
        <begin position="47"/>
        <end position="152"/>
    </location>
</feature>
<dbReference type="Pfam" id="PF20256">
    <property type="entry name" value="MoCoBD_2"/>
    <property type="match status" value="1"/>
</dbReference>
<sequence length="790" mass="84028">MSRAGASPSGTTPSATGNNNNDRQEAGMSRAIVGTSTPQVTAREKVMGRAQYAGDIKLPGMLHAKVLRSPHPHARIVRIDTAAASALPGVKLVVTGYDVPARHWGPHRKEQRVLACGVVRHVGEEVAAVVALSEEIARDALDLIRVDYEPLPALLTPAAALAEGAPEIHAGTRNIGHEMRIERGDVEAAFAACAAVYEATYEMHSQYPGYLEPMASVAAQDGNGRLTVWASTQSVFLARARLAEALDRPVSTIRVVQATTGGGFGAKIVEENNSLICAFLASRLERPVRLVNNRLEDFQGARASVPMQVWLRLGVDADGVILAKDVRITAECGAYSGLAGDVMHVTAMRSDNMHRVHNVRSHAVLAYTNNPPRGAFRGFGGQQMQFPLNCHLTVLAGMLGIDPIEVHKRNAIGAGETSVHGWKISSTGMAECLDMTRRAIGWDDKRAAPRGTGTRRRGLGIAAAMHVSGNRTLGNWDGSTILLKMNEDGRVMLQTSECDMGQGANTMLSQICAQELGIPLSHVTVMAPDTDTAPFCLGSLASRVTIISGNAVLRAAREARHKLAALAAEKLGVEARQLVIADGRIAVPDQPDKSATLAEIARLHIFRHGGEGIHVRATYDAPTVMHDADYYGNVAPAHSFAAQAVEVEVDTCTGQVTVIDSFVADDCGKAINPLAVHGQTHGATVQAIGWTLYEQLQYEDGRLMNGNFADYTMPTADAVPMLRTDVVESNDPNGPYGAKGASETAILPGAAAIANAVFDAVGVRIQSLPITPEKVLAALRALNEEETARA</sequence>
<dbReference type="GO" id="GO:0005506">
    <property type="term" value="F:iron ion binding"/>
    <property type="evidence" value="ECO:0007669"/>
    <property type="project" value="InterPro"/>
</dbReference>
<dbReference type="InterPro" id="IPR036856">
    <property type="entry name" value="Ald_Oxase/Xan_DH_a/b_sf"/>
</dbReference>
<evidence type="ECO:0000259" key="2">
    <source>
        <dbReference type="SMART" id="SM01008"/>
    </source>
</evidence>
<dbReference type="InterPro" id="IPR037165">
    <property type="entry name" value="AldOxase/xan_DH_Mopterin-bd_sf"/>
</dbReference>
<name>A0A375CLM3_9BURK</name>
<dbReference type="InterPro" id="IPR000674">
    <property type="entry name" value="Ald_Oxase/Xan_DH_a/b"/>
</dbReference>
<comment type="caution">
    <text evidence="3">The sequence shown here is derived from an EMBL/GenBank/DDBJ whole genome shotgun (WGS) entry which is preliminary data.</text>
</comment>
<reference evidence="3" key="1">
    <citation type="submission" date="2018-01" db="EMBL/GenBank/DDBJ databases">
        <authorList>
            <person name="Clerissi C."/>
        </authorList>
    </citation>
    <scope>NUCLEOTIDE SEQUENCE</scope>
    <source>
        <strain evidence="3">Cupriavidus taiwanensis LMG 19430</strain>
    </source>
</reference>
<accession>A0A375CLM3</accession>
<feature type="compositionally biased region" description="Polar residues" evidence="1">
    <location>
        <begin position="8"/>
        <end position="21"/>
    </location>
</feature>
<protein>
    <submittedName>
        <fullName evidence="3">4-hydroxybenzoyl-CoA reductase HbaC subunit, molybdemum cofactor-binding domain</fullName>
        <ecNumber evidence="3">1.3.7.9</ecNumber>
    </submittedName>
</protein>
<feature type="region of interest" description="Disordered" evidence="1">
    <location>
        <begin position="1"/>
        <end position="24"/>
    </location>
</feature>
<gene>
    <name evidence="3" type="primary">hbaC</name>
    <name evidence="3" type="ORF">CBM2586_B50041</name>
</gene>
<evidence type="ECO:0000256" key="1">
    <source>
        <dbReference type="SAM" id="MobiDB-lite"/>
    </source>
</evidence>
<dbReference type="AlphaFoldDB" id="A0A375CLM3"/>
<dbReference type="SUPFAM" id="SSF56003">
    <property type="entry name" value="Molybdenum cofactor-binding domain"/>
    <property type="match status" value="1"/>
</dbReference>
<proteinExistence type="predicted"/>
<dbReference type="PANTHER" id="PTHR11908:SF157">
    <property type="entry name" value="XANTHINE DEHYDROGENASE SUBUNIT D-RELATED"/>
    <property type="match status" value="1"/>
</dbReference>
<dbReference type="Gene3D" id="3.30.365.10">
    <property type="entry name" value="Aldehyde oxidase/xanthine dehydrogenase, molybdopterin binding domain"/>
    <property type="match status" value="4"/>
</dbReference>
<dbReference type="EC" id="1.3.7.9" evidence="3"/>
<keyword evidence="3" id="KW-0560">Oxidoreductase</keyword>
<dbReference type="Gene3D" id="3.90.1170.50">
    <property type="entry name" value="Aldehyde oxidase/xanthine dehydrogenase, a/b hammerhead"/>
    <property type="match status" value="1"/>
</dbReference>
<evidence type="ECO:0000313" key="3">
    <source>
        <dbReference type="EMBL" id="SOY75351.1"/>
    </source>
</evidence>
<dbReference type="InterPro" id="IPR016208">
    <property type="entry name" value="Ald_Oxase/xanthine_DH-like"/>
</dbReference>
<dbReference type="SMART" id="SM01008">
    <property type="entry name" value="Ald_Xan_dh_C"/>
    <property type="match status" value="1"/>
</dbReference>
<dbReference type="GO" id="GO:0016491">
    <property type="term" value="F:oxidoreductase activity"/>
    <property type="evidence" value="ECO:0007669"/>
    <property type="project" value="UniProtKB-KW"/>
</dbReference>
<dbReference type="InterPro" id="IPR008274">
    <property type="entry name" value="AldOxase/xan_DH_MoCoBD1"/>
</dbReference>
<dbReference type="Proteomes" id="UP000257016">
    <property type="component" value="Unassembled WGS sequence"/>
</dbReference>
<dbReference type="PANTHER" id="PTHR11908">
    <property type="entry name" value="XANTHINE DEHYDROGENASE"/>
    <property type="match status" value="1"/>
</dbReference>
<organism evidence="3">
    <name type="scientific">Cupriavidus taiwanensis</name>
    <dbReference type="NCBI Taxonomy" id="164546"/>
    <lineage>
        <taxon>Bacteria</taxon>
        <taxon>Pseudomonadati</taxon>
        <taxon>Pseudomonadota</taxon>
        <taxon>Betaproteobacteria</taxon>
        <taxon>Burkholderiales</taxon>
        <taxon>Burkholderiaceae</taxon>
        <taxon>Cupriavidus</taxon>
    </lineage>
</organism>
<dbReference type="EMBL" id="OFSN01000023">
    <property type="protein sequence ID" value="SOY75351.1"/>
    <property type="molecule type" value="Genomic_DNA"/>
</dbReference>